<dbReference type="AntiFam" id="ANF00057">
    <property type="entry name" value="Translation of E. coli type CRISPR repeat"/>
</dbReference>
<accession>A0A286GV45</accession>
<keyword evidence="3" id="KW-1185">Reference proteome</keyword>
<dbReference type="Proteomes" id="UP000219621">
    <property type="component" value="Unassembled WGS sequence"/>
</dbReference>
<feature type="region of interest" description="Disordered" evidence="1">
    <location>
        <begin position="215"/>
        <end position="246"/>
    </location>
</feature>
<organism evidence="2 3">
    <name type="scientific">Caenispirillum bisanense</name>
    <dbReference type="NCBI Taxonomy" id="414052"/>
    <lineage>
        <taxon>Bacteria</taxon>
        <taxon>Pseudomonadati</taxon>
        <taxon>Pseudomonadota</taxon>
        <taxon>Alphaproteobacteria</taxon>
        <taxon>Rhodospirillales</taxon>
        <taxon>Novispirillaceae</taxon>
        <taxon>Caenispirillum</taxon>
    </lineage>
</organism>
<evidence type="ECO:0000313" key="2">
    <source>
        <dbReference type="EMBL" id="SOD99423.1"/>
    </source>
</evidence>
<dbReference type="AntiFam" id="ANF00006">
    <property type="entry name" value="Translation of CRISPR region"/>
</dbReference>
<feature type="region of interest" description="Disordered" evidence="1">
    <location>
        <begin position="52"/>
        <end position="96"/>
    </location>
</feature>
<protein>
    <submittedName>
        <fullName evidence="2">Uncharacterized protein</fullName>
    </submittedName>
</protein>
<name>A0A286GV45_9PROT</name>
<evidence type="ECO:0000256" key="1">
    <source>
        <dbReference type="SAM" id="MobiDB-lite"/>
    </source>
</evidence>
<gene>
    <name evidence="2" type="ORF">SAMN05421508_1094</name>
</gene>
<dbReference type="AlphaFoldDB" id="A0A286GV45"/>
<proteinExistence type="predicted"/>
<evidence type="ECO:0000313" key="3">
    <source>
        <dbReference type="Proteomes" id="UP000219621"/>
    </source>
</evidence>
<reference evidence="2 3" key="1">
    <citation type="submission" date="2017-09" db="EMBL/GenBank/DDBJ databases">
        <authorList>
            <person name="Ehlers B."/>
            <person name="Leendertz F.H."/>
        </authorList>
    </citation>
    <scope>NUCLEOTIDE SEQUENCE [LARGE SCALE GENOMIC DNA]</scope>
    <source>
        <strain evidence="2 3">USBA 140</strain>
    </source>
</reference>
<dbReference type="EMBL" id="OCNJ01000009">
    <property type="protein sequence ID" value="SOD99423.1"/>
    <property type="molecule type" value="Genomic_DNA"/>
</dbReference>
<sequence length="335" mass="35999">MQICPRRPNGSSPLERGTLHGVVHVRPMVRFIPARAGNTRPGGWQATQCPLHPRSRGEHGVVDNQPTSKHGSSPLVRGTRPCAAASRRPSTVHPRSCGEHFVNNLMQQGATRFIPARAGNTSSSRPGTRWRAVHPRSCGEHISNFGFVSSPTGSSPPARGNTMQDDLTPLHQPRFIPARAGNKVVAVVDVDPDARFIPARAGNTTGMTKARLSTAVHPRSRGEHAAPDRAPTCRPVHPRSRGEHAERHMRIAEQQRFIPARAGNTCTAASLPPSGSVHPRSRGEHSFSACPISPCAGSSPLARGTRRHVVPVAGRPRFIPARAGNTWSARPCSPP</sequence>